<dbReference type="AlphaFoldDB" id="A0A0A2H2H3"/>
<name>A0A0A2H2H3_9FLAO</name>
<dbReference type="Gene3D" id="2.170.130.10">
    <property type="entry name" value="TonB-dependent receptor, plug domain"/>
    <property type="match status" value="1"/>
</dbReference>
<dbReference type="PATRIC" id="fig|1300343.5.peg.516"/>
<dbReference type="SUPFAM" id="SSF53300">
    <property type="entry name" value="vWA-like"/>
    <property type="match status" value="1"/>
</dbReference>
<reference evidence="2 3" key="1">
    <citation type="submission" date="2014-10" db="EMBL/GenBank/DDBJ databases">
        <title>Draft genome sequence of the proteorhodopsin-containing marine bacterium Dokdonia donghaensis.</title>
        <authorList>
            <person name="Gomez-Consarnau L."/>
            <person name="Gonzalez J.M."/>
            <person name="Riedel T."/>
            <person name="Jaenicke S."/>
            <person name="Wagner-Doebler I."/>
            <person name="Fuhrman J.A."/>
        </authorList>
    </citation>
    <scope>NUCLEOTIDE SEQUENCE [LARGE SCALE GENOMIC DNA]</scope>
    <source>
        <strain evidence="2 3">DSW-1</strain>
    </source>
</reference>
<evidence type="ECO:0000259" key="1">
    <source>
        <dbReference type="Pfam" id="PF07715"/>
    </source>
</evidence>
<dbReference type="InterPro" id="IPR036465">
    <property type="entry name" value="vWFA_dom_sf"/>
</dbReference>
<proteinExistence type="predicted"/>
<dbReference type="SUPFAM" id="SSF56935">
    <property type="entry name" value="Porins"/>
    <property type="match status" value="1"/>
</dbReference>
<evidence type="ECO:0000313" key="3">
    <source>
        <dbReference type="Proteomes" id="UP000030140"/>
    </source>
</evidence>
<dbReference type="Gene3D" id="1.25.40.10">
    <property type="entry name" value="Tetratricopeptide repeat domain"/>
    <property type="match status" value="1"/>
</dbReference>
<dbReference type="InterPro" id="IPR011990">
    <property type="entry name" value="TPR-like_helical_dom_sf"/>
</dbReference>
<keyword evidence="3" id="KW-1185">Reference proteome</keyword>
<organism evidence="2 3">
    <name type="scientific">Dokdonia donghaensis DSW-1</name>
    <dbReference type="NCBI Taxonomy" id="1300343"/>
    <lineage>
        <taxon>Bacteria</taxon>
        <taxon>Pseudomonadati</taxon>
        <taxon>Bacteroidota</taxon>
        <taxon>Flavobacteriia</taxon>
        <taxon>Flavobacteriales</taxon>
        <taxon>Flavobacteriaceae</taxon>
        <taxon>Dokdonia</taxon>
    </lineage>
</organism>
<dbReference type="SUPFAM" id="SSF49464">
    <property type="entry name" value="Carboxypeptidase regulatory domain-like"/>
    <property type="match status" value="1"/>
</dbReference>
<evidence type="ECO:0000313" key="2">
    <source>
        <dbReference type="EMBL" id="KGO06825.1"/>
    </source>
</evidence>
<protein>
    <recommendedName>
        <fullName evidence="1">TonB-dependent receptor plug domain-containing protein</fullName>
    </recommendedName>
</protein>
<comment type="caution">
    <text evidence="2">The sequence shown here is derived from an EMBL/GenBank/DDBJ whole genome shotgun (WGS) entry which is preliminary data.</text>
</comment>
<dbReference type="EMBL" id="JSAQ01000001">
    <property type="protein sequence ID" value="KGO06825.1"/>
    <property type="molecule type" value="Genomic_DNA"/>
</dbReference>
<dbReference type="InterPro" id="IPR037066">
    <property type="entry name" value="Plug_dom_sf"/>
</dbReference>
<dbReference type="CDD" id="cd00198">
    <property type="entry name" value="vWFA"/>
    <property type="match status" value="1"/>
</dbReference>
<dbReference type="KEGG" id="ddo:I597_0509"/>
<dbReference type="OrthoDB" id="1079187at2"/>
<dbReference type="Pfam" id="PF07715">
    <property type="entry name" value="Plug"/>
    <property type="match status" value="1"/>
</dbReference>
<accession>A0A0A2H2H3</accession>
<dbReference type="Proteomes" id="UP000030140">
    <property type="component" value="Unassembled WGS sequence"/>
</dbReference>
<dbReference type="RefSeq" id="WP_035326042.1">
    <property type="nucleotide sequence ID" value="NZ_CP015125.1"/>
</dbReference>
<dbReference type="SUPFAM" id="SSF48452">
    <property type="entry name" value="TPR-like"/>
    <property type="match status" value="1"/>
</dbReference>
<feature type="domain" description="TonB-dependent receptor plug" evidence="1">
    <location>
        <begin position="384"/>
        <end position="487"/>
    </location>
</feature>
<dbReference type="InterPro" id="IPR012910">
    <property type="entry name" value="Plug_dom"/>
</dbReference>
<dbReference type="InterPro" id="IPR008969">
    <property type="entry name" value="CarboxyPept-like_regulatory"/>
</dbReference>
<gene>
    <name evidence="2" type="ORF">NV36_08190</name>
</gene>
<sequence>MNHFRLIFTLLVSLLSFYSYSQTVFRGVVLEEGSKKPIVAKVGVSDQGAGVTSGTNGRFLYRKYDQVVSPESELVISAKGYESVSISGDDLRNLYNITSTIYLNPGVSKDVKPLNEAKDIVIFWDVSASAKSQNSNKAIDFVNAYLATLSSPAVRFVAFNDKVVLDKKITAAADGTFALSEIIKNINYTGATDYSLIDASNTDVAIVVSDGEQSFGNIELPRTSRLYTVNTVATANHERMMADASFYNGSYIPLFATTADQATERIQAGGAFKKIDFSKAQATVKGVVSSTNGPIQGAAVSLRGTLNEYLTKADGTFNIPAVEGDVLQIRYLGMYPKDVLVTKDPVIQVEMIPQADMLDEVLLTGNAKSKEKKVDAGNGVAKSKESVGYAVNTITAENIKPNATFLGDAIRGNFAGVQVLGPPGSERFLIRGGNMSINNELPPLWVVDGAPFADVPYYLDPQNIKSITILKSAIATVRYGTIASGGAFLVKTKAANPDAVKAKGIVDRALVKGNDYSETLADMVVETSPYITALDKESTVAAKYKKYQALSKNFKNSVSFYADNAEYFQKIAPAKAELIRLQLAEVAGENVKALRILSYLYEAAGSYKRNAQVSERIVALAPREAQSYRDLALAYTLSGDYNKALELYINMLGERILGVDFSEIEVPLGNELRHLVALHKDKIEFNRLPNEWLTNNLEMDIRLVINWSEQDAPFIFQFVNPKKKFYTWDHTLFDNKERLLKERKMGFQFEEFVIDDAKAGEWIVNVQYLGEEATFAIPPYLKYTVYRNYGTSKETKEVKVVKLFEQKDKVSLGRINL</sequence>